<accession>A0A0K2VL37</accession>
<dbReference type="EMBL" id="HACA01033807">
    <property type="protein sequence ID" value="CDW51169.1"/>
    <property type="molecule type" value="Transcribed_RNA"/>
</dbReference>
<organism evidence="1">
    <name type="scientific">Lepeophtheirus salmonis</name>
    <name type="common">Salmon louse</name>
    <name type="synonym">Caligus salmonis</name>
    <dbReference type="NCBI Taxonomy" id="72036"/>
    <lineage>
        <taxon>Eukaryota</taxon>
        <taxon>Metazoa</taxon>
        <taxon>Ecdysozoa</taxon>
        <taxon>Arthropoda</taxon>
        <taxon>Crustacea</taxon>
        <taxon>Multicrustacea</taxon>
        <taxon>Hexanauplia</taxon>
        <taxon>Copepoda</taxon>
        <taxon>Siphonostomatoida</taxon>
        <taxon>Caligidae</taxon>
        <taxon>Lepeophtheirus</taxon>
    </lineage>
</organism>
<protein>
    <submittedName>
        <fullName evidence="1">Uncharacterized protein</fullName>
    </submittedName>
</protein>
<name>A0A0K2VL37_LEPSM</name>
<evidence type="ECO:0000313" key="1">
    <source>
        <dbReference type="EMBL" id="CDW51169.1"/>
    </source>
</evidence>
<sequence>MNMRHQVTVWKG</sequence>
<reference evidence="1" key="1">
    <citation type="submission" date="2014-05" db="EMBL/GenBank/DDBJ databases">
        <authorList>
            <person name="Chronopoulou M."/>
        </authorList>
    </citation>
    <scope>NUCLEOTIDE SEQUENCE</scope>
    <source>
        <tissue evidence="1">Whole organism</tissue>
    </source>
</reference>
<proteinExistence type="predicted"/>